<dbReference type="GO" id="GO:0004803">
    <property type="term" value="F:transposase activity"/>
    <property type="evidence" value="ECO:0007669"/>
    <property type="project" value="InterPro"/>
</dbReference>
<dbReference type="InterPro" id="IPR002559">
    <property type="entry name" value="Transposase_11"/>
</dbReference>
<evidence type="ECO:0000313" key="4">
    <source>
        <dbReference type="Proteomes" id="UP000010798"/>
    </source>
</evidence>
<dbReference type="PANTHER" id="PTHR30298">
    <property type="entry name" value="H REPEAT-ASSOCIATED PREDICTED TRANSPOSASE"/>
    <property type="match status" value="1"/>
</dbReference>
<dbReference type="EMBL" id="CP003364">
    <property type="protein sequence ID" value="AGA25038.1"/>
    <property type="molecule type" value="Genomic_DNA"/>
</dbReference>
<dbReference type="InterPro" id="IPR047647">
    <property type="entry name" value="ISAs1_transpos"/>
</dbReference>
<reference evidence="3 4" key="1">
    <citation type="submission" date="2012-02" db="EMBL/GenBank/DDBJ databases">
        <title>Complete sequence of chromosome of Singulisphaera acidiphila DSM 18658.</title>
        <authorList>
            <consortium name="US DOE Joint Genome Institute (JGI-PGF)"/>
            <person name="Lucas S."/>
            <person name="Copeland A."/>
            <person name="Lapidus A."/>
            <person name="Glavina del Rio T."/>
            <person name="Dalin E."/>
            <person name="Tice H."/>
            <person name="Bruce D."/>
            <person name="Goodwin L."/>
            <person name="Pitluck S."/>
            <person name="Peters L."/>
            <person name="Ovchinnikova G."/>
            <person name="Chertkov O."/>
            <person name="Kyrpides N."/>
            <person name="Mavromatis K."/>
            <person name="Ivanova N."/>
            <person name="Brettin T."/>
            <person name="Detter J.C."/>
            <person name="Han C."/>
            <person name="Larimer F."/>
            <person name="Land M."/>
            <person name="Hauser L."/>
            <person name="Markowitz V."/>
            <person name="Cheng J.-F."/>
            <person name="Hugenholtz P."/>
            <person name="Woyke T."/>
            <person name="Wu D."/>
            <person name="Tindall B."/>
            <person name="Pomrenke H."/>
            <person name="Brambilla E."/>
            <person name="Klenk H.-P."/>
            <person name="Eisen J.A."/>
        </authorList>
    </citation>
    <scope>NUCLEOTIDE SEQUENCE [LARGE SCALE GENOMIC DNA]</scope>
    <source>
        <strain evidence="4">ATCC BAA-1392 / DSM 18658 / VKM B-2454 / MOB10</strain>
    </source>
</reference>
<gene>
    <name evidence="3" type="ordered locus">Sinac_0622</name>
</gene>
<evidence type="ECO:0000259" key="2">
    <source>
        <dbReference type="Pfam" id="PF13808"/>
    </source>
</evidence>
<sequence>MAKIVDVGSIGSDFESLSDPRHTRNRKHLMVDIAVIAVCGVICGCDGPTAIHRWAKNRASWLAEHLALHNGIPSRDCIRRLLMALKPEAFQRCFQAWICDAIPADPKNPRRLIAIDGKACRGSHDEANGLGALHIVSAWAGEEGIALGQVATEAKSNEITAIPQLLEQIDLADTLITIDAMGCQKDIVEQIVTGGGDCVIAVKDNQPKLAAAIQAFFLDHLERDLEDLRYRCHETRDDGHGRIDERSYYLAKVPRDFAPGKDWPWIKAIGYAARITQYADGTESDEVRYYLSSRYLSGKRFGEAVRGHWGIESMHWVLDVNFREDEHRTRERTLGNNLSWLRRFAVTLLKRHPDKDSLRGKMMSCMINTDYLTQVLSLQRV</sequence>
<dbReference type="Pfam" id="PF13808">
    <property type="entry name" value="DDE_Tnp_1_assoc"/>
    <property type="match status" value="1"/>
</dbReference>
<dbReference type="PANTHER" id="PTHR30298:SF0">
    <property type="entry name" value="PROTEIN YBFL-RELATED"/>
    <property type="match status" value="1"/>
</dbReference>
<dbReference type="NCBIfam" id="NF033564">
    <property type="entry name" value="transpos_ISAs1"/>
    <property type="match status" value="1"/>
</dbReference>
<dbReference type="GO" id="GO:0006313">
    <property type="term" value="P:DNA transposition"/>
    <property type="evidence" value="ECO:0007669"/>
    <property type="project" value="InterPro"/>
</dbReference>
<evidence type="ECO:0000259" key="1">
    <source>
        <dbReference type="Pfam" id="PF01609"/>
    </source>
</evidence>
<dbReference type="eggNOG" id="COG5433">
    <property type="taxonomic scope" value="Bacteria"/>
</dbReference>
<protein>
    <submittedName>
        <fullName evidence="3">Transposase</fullName>
    </submittedName>
</protein>
<dbReference type="HOGENOM" id="CLU_046404_0_1_0"/>
<evidence type="ECO:0000313" key="3">
    <source>
        <dbReference type="EMBL" id="AGA25038.1"/>
    </source>
</evidence>
<proteinExistence type="predicted"/>
<organism evidence="3 4">
    <name type="scientific">Singulisphaera acidiphila (strain ATCC BAA-1392 / DSM 18658 / VKM B-2454 / MOB10)</name>
    <dbReference type="NCBI Taxonomy" id="886293"/>
    <lineage>
        <taxon>Bacteria</taxon>
        <taxon>Pseudomonadati</taxon>
        <taxon>Planctomycetota</taxon>
        <taxon>Planctomycetia</taxon>
        <taxon>Isosphaerales</taxon>
        <taxon>Isosphaeraceae</taxon>
        <taxon>Singulisphaera</taxon>
    </lineage>
</organism>
<dbReference type="RefSeq" id="WP_015244221.1">
    <property type="nucleotide sequence ID" value="NC_019892.1"/>
</dbReference>
<keyword evidence="4" id="KW-1185">Reference proteome</keyword>
<dbReference type="Proteomes" id="UP000010798">
    <property type="component" value="Chromosome"/>
</dbReference>
<feature type="domain" description="Transposase IS4-like" evidence="1">
    <location>
        <begin position="109"/>
        <end position="333"/>
    </location>
</feature>
<dbReference type="InterPro" id="IPR032806">
    <property type="entry name" value="YbfD_N"/>
</dbReference>
<name>L0D885_SINAD</name>
<dbReference type="AlphaFoldDB" id="L0D885"/>
<feature type="domain" description="H repeat-associated protein N-terminal" evidence="2">
    <location>
        <begin position="14"/>
        <end position="98"/>
    </location>
</feature>
<dbReference type="GO" id="GO:0003677">
    <property type="term" value="F:DNA binding"/>
    <property type="evidence" value="ECO:0007669"/>
    <property type="project" value="InterPro"/>
</dbReference>
<dbReference type="Pfam" id="PF01609">
    <property type="entry name" value="DDE_Tnp_1"/>
    <property type="match status" value="1"/>
</dbReference>
<accession>L0D885</accession>
<dbReference type="InterPro" id="IPR051698">
    <property type="entry name" value="Transposase_11-like"/>
</dbReference>
<dbReference type="KEGG" id="saci:Sinac_0622"/>